<dbReference type="Proteomes" id="UP000814353">
    <property type="component" value="Unassembled WGS sequence"/>
</dbReference>
<accession>A0A7V9VZJ6</accession>
<keyword evidence="5" id="KW-1185">Reference proteome</keyword>
<evidence type="ECO:0000313" key="4">
    <source>
        <dbReference type="Proteomes" id="UP000518091"/>
    </source>
</evidence>
<dbReference type="EMBL" id="JABFUB010000002">
    <property type="protein sequence ID" value="MCG6660604.1"/>
    <property type="molecule type" value="Genomic_DNA"/>
</dbReference>
<name>A0A7V9VZJ6_9GAMM</name>
<dbReference type="Proteomes" id="UP000518091">
    <property type="component" value="Unassembled WGS sequence"/>
</dbReference>
<reference evidence="3 5" key="1">
    <citation type="submission" date="2020-05" db="EMBL/GenBank/DDBJ databases">
        <title>Comparative genomic analysis of denitrifying bacteria from Halomonas genus.</title>
        <authorList>
            <person name="Wang L."/>
            <person name="Shao Z."/>
        </authorList>
    </citation>
    <scope>NUCLEOTIDE SEQUENCE [LARGE SCALE GENOMIC DNA]</scope>
    <source>
        <strain evidence="3 5">DSM 17331</strain>
    </source>
</reference>
<dbReference type="SUPFAM" id="SSF81901">
    <property type="entry name" value="HCP-like"/>
    <property type="match status" value="1"/>
</dbReference>
<gene>
    <name evidence="2" type="ORF">H1D44_05235</name>
    <name evidence="3" type="ORF">HOP48_03450</name>
</gene>
<reference evidence="2 4" key="2">
    <citation type="submission" date="2020-07" db="EMBL/GenBank/DDBJ databases">
        <title>Identification of Halomonas strains.</title>
        <authorList>
            <person name="Xiao Z."/>
            <person name="Shen J."/>
        </authorList>
    </citation>
    <scope>NUCLEOTIDE SEQUENCE [LARGE SCALE GENOMIC DNA]</scope>
    <source>
        <strain evidence="2 4">DSM 17331</strain>
    </source>
</reference>
<dbReference type="Gene3D" id="1.25.40.10">
    <property type="entry name" value="Tetratricopeptide repeat domain"/>
    <property type="match status" value="1"/>
</dbReference>
<keyword evidence="1" id="KW-0732">Signal</keyword>
<feature type="chain" id="PRO_5030668618" evidence="1">
    <location>
        <begin position="21"/>
        <end position="140"/>
    </location>
</feature>
<dbReference type="PANTHER" id="PTHR45011:SF1">
    <property type="entry name" value="DAP3-BINDING CELL DEATH ENHANCER 1"/>
    <property type="match status" value="1"/>
</dbReference>
<dbReference type="RefSeq" id="WP_181513787.1">
    <property type="nucleotide sequence ID" value="NZ_JABFUB010000002.1"/>
</dbReference>
<dbReference type="InterPro" id="IPR011990">
    <property type="entry name" value="TPR-like_helical_dom_sf"/>
</dbReference>
<evidence type="ECO:0000313" key="3">
    <source>
        <dbReference type="EMBL" id="MCG6660604.1"/>
    </source>
</evidence>
<evidence type="ECO:0000313" key="5">
    <source>
        <dbReference type="Proteomes" id="UP000814353"/>
    </source>
</evidence>
<dbReference type="SMART" id="SM00671">
    <property type="entry name" value="SEL1"/>
    <property type="match status" value="2"/>
</dbReference>
<organism evidence="2 4">
    <name type="scientific">Billgrantia kenyensis</name>
    <dbReference type="NCBI Taxonomy" id="321266"/>
    <lineage>
        <taxon>Bacteria</taxon>
        <taxon>Pseudomonadati</taxon>
        <taxon>Pseudomonadota</taxon>
        <taxon>Gammaproteobacteria</taxon>
        <taxon>Oceanospirillales</taxon>
        <taxon>Halomonadaceae</taxon>
        <taxon>Billgrantia</taxon>
    </lineage>
</organism>
<comment type="caution">
    <text evidence="2">The sequence shown here is derived from an EMBL/GenBank/DDBJ whole genome shotgun (WGS) entry which is preliminary data.</text>
</comment>
<dbReference type="InterPro" id="IPR006597">
    <property type="entry name" value="Sel1-like"/>
</dbReference>
<sequence length="140" mass="15084">MKRLLVPLLATLLAAPPAWSDGAMDSPTRSRMIDAYLAYGQFKMGRHEQAMAIWQQLAAQGDADAAFQLGVIYEDGRGTPSDLERALHYYHQASDGGSRRAALRLAELYAQGAPGLPADPSLGECYRSLSTPSTAAERAC</sequence>
<dbReference type="EMBL" id="JACEFT010000004">
    <property type="protein sequence ID" value="MBA2778297.1"/>
    <property type="molecule type" value="Genomic_DNA"/>
</dbReference>
<evidence type="ECO:0000313" key="2">
    <source>
        <dbReference type="EMBL" id="MBA2778297.1"/>
    </source>
</evidence>
<dbReference type="AlphaFoldDB" id="A0A7V9VZJ6"/>
<protein>
    <submittedName>
        <fullName evidence="2">Sel1 repeat family protein</fullName>
    </submittedName>
</protein>
<feature type="signal peptide" evidence="1">
    <location>
        <begin position="1"/>
        <end position="20"/>
    </location>
</feature>
<dbReference type="Pfam" id="PF08238">
    <property type="entry name" value="Sel1"/>
    <property type="match status" value="3"/>
</dbReference>
<dbReference type="PANTHER" id="PTHR45011">
    <property type="entry name" value="DAP3-BINDING CELL DEATH ENHANCER 1"/>
    <property type="match status" value="1"/>
</dbReference>
<proteinExistence type="predicted"/>
<evidence type="ECO:0000256" key="1">
    <source>
        <dbReference type="SAM" id="SignalP"/>
    </source>
</evidence>
<dbReference type="InterPro" id="IPR052748">
    <property type="entry name" value="ISR_Activator"/>
</dbReference>